<dbReference type="InterPro" id="IPR049142">
    <property type="entry name" value="MS_channel_1st"/>
</dbReference>
<dbReference type="PANTHER" id="PTHR30460">
    <property type="entry name" value="MODERATE CONDUCTANCE MECHANOSENSITIVE CHANNEL YBIO"/>
    <property type="match status" value="1"/>
</dbReference>
<dbReference type="GO" id="GO:0005886">
    <property type="term" value="C:plasma membrane"/>
    <property type="evidence" value="ECO:0007669"/>
    <property type="project" value="UniProtKB-SubCell"/>
</dbReference>
<dbReference type="SUPFAM" id="SSF50182">
    <property type="entry name" value="Sm-like ribonucleoproteins"/>
    <property type="match status" value="1"/>
</dbReference>
<name>A0A2G6K8M1_9ACTN</name>
<dbReference type="InterPro" id="IPR045276">
    <property type="entry name" value="YbiO_bact"/>
</dbReference>
<sequence length="279" mass="30304">MIRTVLAWPENSVVGGVITVVVVVVLAALSTRLASAIVKRSIRAFARRGLKNENGGRYGGWQVRSQRIGEDQGGLSEQRRRHRINAAARMISHLVSVAIWIIAAIATFHLLDINPAFFLSSAGFIGAGLAIGGQHKVNDYLTGLSVHFEDRYGVGDRIVADIGSGEPFDGLVDRVGLFSTRLRDEDSTIHVPNHHIAVVRNLSQQANPVTVRVKTPDDDGDAAEILRDLAGTDGLTDVVVVGDVEVRDVATGEIEMDFAATQPLSERVLSRLEERFEKL</sequence>
<evidence type="ECO:0000256" key="4">
    <source>
        <dbReference type="ARBA" id="ARBA00022989"/>
    </source>
</evidence>
<evidence type="ECO:0000313" key="9">
    <source>
        <dbReference type="EMBL" id="PIE32046.1"/>
    </source>
</evidence>
<evidence type="ECO:0000256" key="3">
    <source>
        <dbReference type="ARBA" id="ARBA00022692"/>
    </source>
</evidence>
<dbReference type="InterPro" id="IPR006685">
    <property type="entry name" value="MscS_channel_2nd"/>
</dbReference>
<keyword evidence="5 6" id="KW-0472">Membrane</keyword>
<comment type="subcellular location">
    <subcellularLocation>
        <location evidence="1">Cell membrane</location>
    </subcellularLocation>
</comment>
<evidence type="ECO:0000313" key="10">
    <source>
        <dbReference type="Proteomes" id="UP000230914"/>
    </source>
</evidence>
<evidence type="ECO:0000259" key="7">
    <source>
        <dbReference type="Pfam" id="PF00924"/>
    </source>
</evidence>
<comment type="caution">
    <text evidence="9">The sequence shown here is derived from an EMBL/GenBank/DDBJ whole genome shotgun (WGS) entry which is preliminary data.</text>
</comment>
<dbReference type="Proteomes" id="UP000230914">
    <property type="component" value="Unassembled WGS sequence"/>
</dbReference>
<dbReference type="PANTHER" id="PTHR30460:SF0">
    <property type="entry name" value="MODERATE CONDUCTANCE MECHANOSENSITIVE CHANNEL YBIO"/>
    <property type="match status" value="1"/>
</dbReference>
<dbReference type="InterPro" id="IPR023408">
    <property type="entry name" value="MscS_beta-dom_sf"/>
</dbReference>
<accession>A0A2G6K8M1</accession>
<dbReference type="Gene3D" id="2.30.30.60">
    <property type="match status" value="1"/>
</dbReference>
<dbReference type="Pfam" id="PF00924">
    <property type="entry name" value="MS_channel_2nd"/>
    <property type="match status" value="1"/>
</dbReference>
<dbReference type="InterPro" id="IPR010920">
    <property type="entry name" value="LSM_dom_sf"/>
</dbReference>
<keyword evidence="4 6" id="KW-1133">Transmembrane helix</keyword>
<evidence type="ECO:0000259" key="8">
    <source>
        <dbReference type="Pfam" id="PF21088"/>
    </source>
</evidence>
<dbReference type="Gene3D" id="1.10.287.1260">
    <property type="match status" value="1"/>
</dbReference>
<feature type="domain" description="Mechanosensitive ion channel transmembrane helices 2/3" evidence="8">
    <location>
        <begin position="94"/>
        <end position="134"/>
    </location>
</feature>
<keyword evidence="3 6" id="KW-0812">Transmembrane</keyword>
<evidence type="ECO:0000256" key="5">
    <source>
        <dbReference type="ARBA" id="ARBA00023136"/>
    </source>
</evidence>
<gene>
    <name evidence="9" type="ORF">CSA55_04160</name>
</gene>
<evidence type="ECO:0008006" key="11">
    <source>
        <dbReference type="Google" id="ProtNLM"/>
    </source>
</evidence>
<keyword evidence="2" id="KW-1003">Cell membrane</keyword>
<dbReference type="AlphaFoldDB" id="A0A2G6K8M1"/>
<dbReference type="GO" id="GO:0008381">
    <property type="term" value="F:mechanosensitive monoatomic ion channel activity"/>
    <property type="evidence" value="ECO:0007669"/>
    <property type="project" value="InterPro"/>
</dbReference>
<dbReference type="Pfam" id="PF21088">
    <property type="entry name" value="MS_channel_1st"/>
    <property type="match status" value="1"/>
</dbReference>
<dbReference type="EMBL" id="PDSL01000054">
    <property type="protein sequence ID" value="PIE32046.1"/>
    <property type="molecule type" value="Genomic_DNA"/>
</dbReference>
<feature type="transmembrane region" description="Helical" evidence="6">
    <location>
        <begin position="90"/>
        <end position="110"/>
    </location>
</feature>
<feature type="domain" description="Mechanosensitive ion channel MscS" evidence="7">
    <location>
        <begin position="137"/>
        <end position="203"/>
    </location>
</feature>
<evidence type="ECO:0000256" key="1">
    <source>
        <dbReference type="ARBA" id="ARBA00004236"/>
    </source>
</evidence>
<protein>
    <recommendedName>
        <fullName evidence="11">MscS family transporter</fullName>
    </recommendedName>
</protein>
<feature type="transmembrane region" description="Helical" evidence="6">
    <location>
        <begin position="116"/>
        <end position="133"/>
    </location>
</feature>
<feature type="transmembrane region" description="Helical" evidence="6">
    <location>
        <begin position="12"/>
        <end position="38"/>
    </location>
</feature>
<organism evidence="9 10">
    <name type="scientific">Ilumatobacter coccineus</name>
    <dbReference type="NCBI Taxonomy" id="467094"/>
    <lineage>
        <taxon>Bacteria</taxon>
        <taxon>Bacillati</taxon>
        <taxon>Actinomycetota</taxon>
        <taxon>Acidimicrobiia</taxon>
        <taxon>Acidimicrobiales</taxon>
        <taxon>Ilumatobacteraceae</taxon>
        <taxon>Ilumatobacter</taxon>
    </lineage>
</organism>
<evidence type="ECO:0000256" key="2">
    <source>
        <dbReference type="ARBA" id="ARBA00022475"/>
    </source>
</evidence>
<reference evidence="9 10" key="1">
    <citation type="submission" date="2017-10" db="EMBL/GenBank/DDBJ databases">
        <title>Novel microbial diversity and functional potential in the marine mammal oral microbiome.</title>
        <authorList>
            <person name="Dudek N.K."/>
            <person name="Sun C.L."/>
            <person name="Burstein D."/>
            <person name="Kantor R.S."/>
            <person name="Aliaga Goltsman D.S."/>
            <person name="Bik E.M."/>
            <person name="Thomas B.C."/>
            <person name="Banfield J.F."/>
            <person name="Relman D.A."/>
        </authorList>
    </citation>
    <scope>NUCLEOTIDE SEQUENCE [LARGE SCALE GENOMIC DNA]</scope>
    <source>
        <strain evidence="9">DOLJORAL78_61_10</strain>
    </source>
</reference>
<evidence type="ECO:0000256" key="6">
    <source>
        <dbReference type="SAM" id="Phobius"/>
    </source>
</evidence>
<proteinExistence type="predicted"/>